<dbReference type="EMBL" id="BOSE01000009">
    <property type="protein sequence ID" value="GIP18629.1"/>
    <property type="molecule type" value="Genomic_DNA"/>
</dbReference>
<dbReference type="AlphaFoldDB" id="A0A919YUE9"/>
<feature type="region of interest" description="Disordered" evidence="1">
    <location>
        <begin position="246"/>
        <end position="266"/>
    </location>
</feature>
<organism evidence="2 3">
    <name type="scientific">Paenibacillus montaniterrae</name>
    <dbReference type="NCBI Taxonomy" id="429341"/>
    <lineage>
        <taxon>Bacteria</taxon>
        <taxon>Bacillati</taxon>
        <taxon>Bacillota</taxon>
        <taxon>Bacilli</taxon>
        <taxon>Bacillales</taxon>
        <taxon>Paenibacillaceae</taxon>
        <taxon>Paenibacillus</taxon>
    </lineage>
</organism>
<dbReference type="RefSeq" id="WP_213519280.1">
    <property type="nucleotide sequence ID" value="NZ_BOSE01000009.1"/>
</dbReference>
<evidence type="ECO:0000313" key="3">
    <source>
        <dbReference type="Proteomes" id="UP000683139"/>
    </source>
</evidence>
<proteinExistence type="predicted"/>
<protein>
    <submittedName>
        <fullName evidence="2">Uncharacterized protein</fullName>
    </submittedName>
</protein>
<keyword evidence="3" id="KW-1185">Reference proteome</keyword>
<accession>A0A919YUE9</accession>
<name>A0A919YUE9_9BACL</name>
<gene>
    <name evidence="2" type="ORF">J40TS1_42710</name>
</gene>
<sequence length="266" mass="30573">MHPFLSSCHIVQLINPYEQWSDPLVRELFEKTTTLKFEGYGRKYAKGPIPVDAVSWFCDHLLVCQERAGGELQPILGFQHATMKRYREHYRPFSPLAMCESDDDHRHVTAMKELVAQFDSKPQLLSYTGCFAVAPELRTDRQLVDELVHFMVVLHYFFHQEAEKGHEIITGPTIRFRLDTLLNGYGFFPLVESEGEHDKAALPVGAFAGEEVRMMRCREFNRDLVQLAERYMPMWENRKVLRNGANASPESTMSPFAVTAESDRGA</sequence>
<comment type="caution">
    <text evidence="2">The sequence shown here is derived from an EMBL/GenBank/DDBJ whole genome shotgun (WGS) entry which is preliminary data.</text>
</comment>
<reference evidence="2" key="1">
    <citation type="submission" date="2021-03" db="EMBL/GenBank/DDBJ databases">
        <title>Antimicrobial resistance genes in bacteria isolated from Japanese honey, and their potential for conferring macrolide and lincosamide resistance in the American foulbrood pathogen Paenibacillus larvae.</title>
        <authorList>
            <person name="Okamoto M."/>
            <person name="Kumagai M."/>
            <person name="Kanamori H."/>
            <person name="Takamatsu D."/>
        </authorList>
    </citation>
    <scope>NUCLEOTIDE SEQUENCE</scope>
    <source>
        <strain evidence="2">J40TS1</strain>
    </source>
</reference>
<evidence type="ECO:0000313" key="2">
    <source>
        <dbReference type="EMBL" id="GIP18629.1"/>
    </source>
</evidence>
<evidence type="ECO:0000256" key="1">
    <source>
        <dbReference type="SAM" id="MobiDB-lite"/>
    </source>
</evidence>
<dbReference type="Proteomes" id="UP000683139">
    <property type="component" value="Unassembled WGS sequence"/>
</dbReference>